<keyword evidence="2" id="KW-1185">Reference proteome</keyword>
<dbReference type="Proteomes" id="UP000484842">
    <property type="component" value="Unassembled WGS sequence"/>
</dbReference>
<reference evidence="1 2" key="1">
    <citation type="submission" date="2019-10" db="EMBL/GenBank/DDBJ databases">
        <title>Deinococcus sp. isolated from soil.</title>
        <authorList>
            <person name="Li Y."/>
            <person name="Wang J."/>
        </authorList>
    </citation>
    <scope>NUCLEOTIDE SEQUENCE [LARGE SCALE GENOMIC DNA]</scope>
    <source>
        <strain evidence="1 2">SDU3-2</strain>
    </source>
</reference>
<dbReference type="RefSeq" id="WP_152868336.1">
    <property type="nucleotide sequence ID" value="NZ_WBSL01000001.1"/>
</dbReference>
<proteinExistence type="predicted"/>
<organism evidence="1 2">
    <name type="scientific">Deinococcus terrestris</name>
    <dbReference type="NCBI Taxonomy" id="2651870"/>
    <lineage>
        <taxon>Bacteria</taxon>
        <taxon>Thermotogati</taxon>
        <taxon>Deinococcota</taxon>
        <taxon>Deinococci</taxon>
        <taxon>Deinococcales</taxon>
        <taxon>Deinococcaceae</taxon>
        <taxon>Deinococcus</taxon>
    </lineage>
</organism>
<accession>A0A7X1NT93</accession>
<sequence length="91" mass="9496">MRTFGLILLAFVTGVGLMVAALSWQGRAAREYAAEAVRAAVRAGITQETPCAAVLRREPPATVQNCVVGVEDGELTATVTLEGGRVSVARP</sequence>
<protein>
    <submittedName>
        <fullName evidence="1">Uncharacterized protein</fullName>
    </submittedName>
</protein>
<dbReference type="EMBL" id="WBSL01000001">
    <property type="protein sequence ID" value="MPY65372.1"/>
    <property type="molecule type" value="Genomic_DNA"/>
</dbReference>
<evidence type="ECO:0000313" key="2">
    <source>
        <dbReference type="Proteomes" id="UP000484842"/>
    </source>
</evidence>
<dbReference type="AlphaFoldDB" id="A0A7X1NT93"/>
<name>A0A7X1NT93_9DEIO</name>
<comment type="caution">
    <text evidence="1">The sequence shown here is derived from an EMBL/GenBank/DDBJ whole genome shotgun (WGS) entry which is preliminary data.</text>
</comment>
<gene>
    <name evidence="1" type="ORF">F8S09_01515</name>
</gene>
<evidence type="ECO:0000313" key="1">
    <source>
        <dbReference type="EMBL" id="MPY65372.1"/>
    </source>
</evidence>